<protein>
    <recommendedName>
        <fullName evidence="4">Carboxypeptidase-like protein</fullName>
    </recommendedName>
</protein>
<reference evidence="2 3" key="1">
    <citation type="submission" date="2018-03" db="EMBL/GenBank/DDBJ databases">
        <title>Genomic Encyclopedia of Archaeal and Bacterial Type Strains, Phase II (KMG-II): from individual species to whole genera.</title>
        <authorList>
            <person name="Goeker M."/>
        </authorList>
    </citation>
    <scope>NUCLEOTIDE SEQUENCE [LARGE SCALE GENOMIC DNA]</scope>
    <source>
        <strain evidence="2 3">DSM 28229</strain>
    </source>
</reference>
<evidence type="ECO:0008006" key="4">
    <source>
        <dbReference type="Google" id="ProtNLM"/>
    </source>
</evidence>
<gene>
    <name evidence="2" type="ORF">BC781_107214</name>
</gene>
<feature type="chain" id="PRO_5016333846" description="Carboxypeptidase-like protein" evidence="1">
    <location>
        <begin position="24"/>
        <end position="193"/>
    </location>
</feature>
<keyword evidence="3" id="KW-1185">Reference proteome</keyword>
<feature type="signal peptide" evidence="1">
    <location>
        <begin position="1"/>
        <end position="23"/>
    </location>
</feature>
<name>A0A315ZTR2_SEDFL</name>
<keyword evidence="1" id="KW-0732">Signal</keyword>
<dbReference type="RefSeq" id="WP_109621866.1">
    <property type="nucleotide sequence ID" value="NZ_QGDO01000007.1"/>
</dbReference>
<dbReference type="AlphaFoldDB" id="A0A315ZTR2"/>
<evidence type="ECO:0000313" key="3">
    <source>
        <dbReference type="Proteomes" id="UP000245535"/>
    </source>
</evidence>
<sequence length="193" mass="22525">MRRNINYITLVIVGLFFYFPSFAQDQAKTDKLTVIVYEKETGRPLNRAHVLAGRTGAITKGDGRAEMLIKPVDSIQVSFQGYKTVKVALPEFEGKDHLFIKVPLSEMTVYLDEVDIFPFPETKEEFKATFLALKNMQTENQRWAMELKNNFKPFSNPQIVMSYRSNYQDPQEQYRIWMNIQKEPVGEGQNWRN</sequence>
<dbReference type="Proteomes" id="UP000245535">
    <property type="component" value="Unassembled WGS sequence"/>
</dbReference>
<accession>A0A315ZTR2</accession>
<comment type="caution">
    <text evidence="2">The sequence shown here is derived from an EMBL/GenBank/DDBJ whole genome shotgun (WGS) entry which is preliminary data.</text>
</comment>
<organism evidence="2 3">
    <name type="scientific">Sediminitomix flava</name>
    <dbReference type="NCBI Taxonomy" id="379075"/>
    <lineage>
        <taxon>Bacteria</taxon>
        <taxon>Pseudomonadati</taxon>
        <taxon>Bacteroidota</taxon>
        <taxon>Cytophagia</taxon>
        <taxon>Cytophagales</taxon>
        <taxon>Flammeovirgaceae</taxon>
        <taxon>Sediminitomix</taxon>
    </lineage>
</organism>
<evidence type="ECO:0000313" key="2">
    <source>
        <dbReference type="EMBL" id="PWJ38624.1"/>
    </source>
</evidence>
<dbReference type="OrthoDB" id="1115630at2"/>
<evidence type="ECO:0000256" key="1">
    <source>
        <dbReference type="SAM" id="SignalP"/>
    </source>
</evidence>
<proteinExistence type="predicted"/>
<dbReference type="EMBL" id="QGDO01000007">
    <property type="protein sequence ID" value="PWJ38624.1"/>
    <property type="molecule type" value="Genomic_DNA"/>
</dbReference>